<dbReference type="PANTHER" id="PTHR30566">
    <property type="entry name" value="YNAI-RELATED MECHANOSENSITIVE ION CHANNEL"/>
    <property type="match status" value="1"/>
</dbReference>
<dbReference type="SUPFAM" id="SSF50182">
    <property type="entry name" value="Sm-like ribonucleoproteins"/>
    <property type="match status" value="1"/>
</dbReference>
<dbReference type="Gene3D" id="2.30.30.60">
    <property type="match status" value="1"/>
</dbReference>
<evidence type="ECO:0000256" key="7">
    <source>
        <dbReference type="SAM" id="SignalP"/>
    </source>
</evidence>
<keyword evidence="7" id="KW-0732">Signal</keyword>
<keyword evidence="10" id="KW-1185">Reference proteome</keyword>
<sequence>MRRLATVLLLLLLPLAALANGPWTGEWITSWRDDGDHLILRQEGSRVTGSYPLYGGRIEAVAEGRTLQGSWTQGNDSGRFLFVMDRDGASFTGRYDDGEWWTGSRTQAPPATTGLNQSTPRDAFRQFIVSGNLARGGRSDAWALAIGAVDFSGLEAGLGRQEHLRLVQELFALIDLTTFRISAIPLATDAAEVPFTLHQSGSGARLHLTLVRGEDGLWRLRMPDAAALDAARRQLLVLTGGRFPPADAWRQMRNPRDTMRSFLEGMADWQGEGRALALSTLDLSAVPEVLREGEGAMTAQFLRRALNHIGLVGLQSIPNDGADRAPYIHFSHPAGSIVIAPVSQEANAPWRFTAQTVRDAARIFNAVESLPPPLATPPGLIPHARFFVLRDLTKAHAPALLGRIGQTEYWQILLGLLVMSGAVLVGTIGARLARRGMDAVVGGEESGASFTWALGIVIGISLAAFFPDLIGMPEHFRRYSLPFFGICLTIAASVVAWRVFGAAGIILARISSRSASATDDILFTLLLATARLMVVVAGFLSVAHFLSIPTGGIIAGLGIGGLAFAFASRETLSNVFGAGILVTDRPFQRGDWISSGEIEGAVEHVGIRSTRVRTAQDSVMVIPNGKLSDSTINNLGSRRLRLLKTTLPVTGGANPQALESFIQALRQRIREDEIFVAERTDIGLAAINEGGIGVEVITYMKVASAAAERETRHEFLLDVVHLAQACGLTLGQGMLAPEGPVA</sequence>
<evidence type="ECO:0000256" key="2">
    <source>
        <dbReference type="ARBA" id="ARBA00008017"/>
    </source>
</evidence>
<comment type="subcellular location">
    <subcellularLocation>
        <location evidence="1">Membrane</location>
        <topology evidence="1">Multi-pass membrane protein</topology>
    </subcellularLocation>
</comment>
<dbReference type="InterPro" id="IPR010920">
    <property type="entry name" value="LSM_dom_sf"/>
</dbReference>
<dbReference type="Gene3D" id="1.10.287.1260">
    <property type="match status" value="1"/>
</dbReference>
<dbReference type="InterPro" id="IPR006685">
    <property type="entry name" value="MscS_channel_2nd"/>
</dbReference>
<feature type="transmembrane region" description="Helical" evidence="6">
    <location>
        <begin position="450"/>
        <end position="467"/>
    </location>
</feature>
<keyword evidence="5 6" id="KW-0472">Membrane</keyword>
<feature type="transmembrane region" description="Helical" evidence="6">
    <location>
        <begin position="546"/>
        <end position="567"/>
    </location>
</feature>
<dbReference type="RefSeq" id="WP_318648353.1">
    <property type="nucleotide sequence ID" value="NZ_CP137852.1"/>
</dbReference>
<name>A0ABZ0PF96_9PROT</name>
<dbReference type="Proteomes" id="UP001305521">
    <property type="component" value="Chromosome"/>
</dbReference>
<organism evidence="9 10">
    <name type="scientific">Sediminicoccus rosea</name>
    <dbReference type="NCBI Taxonomy" id="1225128"/>
    <lineage>
        <taxon>Bacteria</taxon>
        <taxon>Pseudomonadati</taxon>
        <taxon>Pseudomonadota</taxon>
        <taxon>Alphaproteobacteria</taxon>
        <taxon>Acetobacterales</taxon>
        <taxon>Roseomonadaceae</taxon>
        <taxon>Sediminicoccus</taxon>
    </lineage>
</organism>
<dbReference type="EMBL" id="CP137852">
    <property type="protein sequence ID" value="WPB84394.1"/>
    <property type="molecule type" value="Genomic_DNA"/>
</dbReference>
<reference evidence="9 10" key="1">
    <citation type="submission" date="2023-11" db="EMBL/GenBank/DDBJ databases">
        <title>Arctic aerobic anoxygenic photoheterotroph Sediminicoccus rosea KRV36 adapts its photosynthesis to long days of polar summer.</title>
        <authorList>
            <person name="Tomasch J."/>
            <person name="Kopejtka K."/>
            <person name="Bily T."/>
            <person name="Gardiner A.T."/>
            <person name="Gardian Z."/>
            <person name="Shivaramu S."/>
            <person name="Koblizek M."/>
            <person name="Engelhardt F."/>
            <person name="Kaftan D."/>
        </authorList>
    </citation>
    <scope>NUCLEOTIDE SEQUENCE [LARGE SCALE GENOMIC DNA]</scope>
    <source>
        <strain evidence="9 10">R-30</strain>
    </source>
</reference>
<evidence type="ECO:0000313" key="9">
    <source>
        <dbReference type="EMBL" id="WPB84394.1"/>
    </source>
</evidence>
<gene>
    <name evidence="9" type="ORF">R9Z33_20140</name>
</gene>
<evidence type="ECO:0000256" key="1">
    <source>
        <dbReference type="ARBA" id="ARBA00004141"/>
    </source>
</evidence>
<feature type="domain" description="Mechanosensitive ion channel MscS" evidence="8">
    <location>
        <begin position="571"/>
        <end position="635"/>
    </location>
</feature>
<evidence type="ECO:0000256" key="5">
    <source>
        <dbReference type="ARBA" id="ARBA00023136"/>
    </source>
</evidence>
<feature type="chain" id="PRO_5046566888" evidence="7">
    <location>
        <begin position="20"/>
        <end position="742"/>
    </location>
</feature>
<accession>A0ABZ0PF96</accession>
<evidence type="ECO:0000259" key="8">
    <source>
        <dbReference type="Pfam" id="PF00924"/>
    </source>
</evidence>
<evidence type="ECO:0000313" key="10">
    <source>
        <dbReference type="Proteomes" id="UP001305521"/>
    </source>
</evidence>
<feature type="transmembrane region" description="Helical" evidence="6">
    <location>
        <begin position="479"/>
        <end position="500"/>
    </location>
</feature>
<dbReference type="InterPro" id="IPR011014">
    <property type="entry name" value="MscS_channel_TM-2"/>
</dbReference>
<dbReference type="SUPFAM" id="SSF82861">
    <property type="entry name" value="Mechanosensitive channel protein MscS (YggB), transmembrane region"/>
    <property type="match status" value="1"/>
</dbReference>
<evidence type="ECO:0000256" key="4">
    <source>
        <dbReference type="ARBA" id="ARBA00022989"/>
    </source>
</evidence>
<feature type="transmembrane region" description="Helical" evidence="6">
    <location>
        <begin position="521"/>
        <end position="540"/>
    </location>
</feature>
<evidence type="ECO:0000256" key="6">
    <source>
        <dbReference type="SAM" id="Phobius"/>
    </source>
</evidence>
<dbReference type="Pfam" id="PF00924">
    <property type="entry name" value="MS_channel_2nd"/>
    <property type="match status" value="1"/>
</dbReference>
<evidence type="ECO:0000256" key="3">
    <source>
        <dbReference type="ARBA" id="ARBA00022692"/>
    </source>
</evidence>
<comment type="similarity">
    <text evidence="2">Belongs to the MscS (TC 1.A.23) family.</text>
</comment>
<protein>
    <submittedName>
        <fullName evidence="9">Mechanosensitive ion channel</fullName>
    </submittedName>
</protein>
<keyword evidence="3 6" id="KW-0812">Transmembrane</keyword>
<feature type="transmembrane region" description="Helical" evidence="6">
    <location>
        <begin position="409"/>
        <end position="430"/>
    </location>
</feature>
<dbReference type="PANTHER" id="PTHR30566:SF5">
    <property type="entry name" value="MECHANOSENSITIVE ION CHANNEL PROTEIN 1, MITOCHONDRIAL-RELATED"/>
    <property type="match status" value="1"/>
</dbReference>
<keyword evidence="4 6" id="KW-1133">Transmembrane helix</keyword>
<dbReference type="InterPro" id="IPR023408">
    <property type="entry name" value="MscS_beta-dom_sf"/>
</dbReference>
<proteinExistence type="inferred from homology"/>
<feature type="signal peptide" evidence="7">
    <location>
        <begin position="1"/>
        <end position="19"/>
    </location>
</feature>